<proteinExistence type="predicted"/>
<accession>A0A4Y3UUF1</accession>
<comment type="caution">
    <text evidence="2">The sequence shown here is derived from an EMBL/GenBank/DDBJ whole genome shotgun (WGS) entry which is preliminary data.</text>
</comment>
<protein>
    <submittedName>
        <fullName evidence="2">Suppressor of fused protein SUFU</fullName>
    </submittedName>
</protein>
<gene>
    <name evidence="2" type="ORF">FHX68_1176</name>
</gene>
<keyword evidence="3" id="KW-1185">Reference proteome</keyword>
<organism evidence="2 3">
    <name type="scientific">Microbacterium lacticum</name>
    <dbReference type="NCBI Taxonomy" id="33885"/>
    <lineage>
        <taxon>Bacteria</taxon>
        <taxon>Bacillati</taxon>
        <taxon>Actinomycetota</taxon>
        <taxon>Actinomycetes</taxon>
        <taxon>Micrococcales</taxon>
        <taxon>Microbacteriaceae</taxon>
        <taxon>Microbacterium</taxon>
    </lineage>
</organism>
<dbReference type="EMBL" id="VFPS01000002">
    <property type="protein sequence ID" value="TQM98491.1"/>
    <property type="molecule type" value="Genomic_DNA"/>
</dbReference>
<evidence type="ECO:0000313" key="3">
    <source>
        <dbReference type="Proteomes" id="UP000319804"/>
    </source>
</evidence>
<sequence length="193" mass="21114">MASPQGIAVAKYLAERFGGRGEVFEYGQDEGDLRVHVLERANTPSQGLTSYGTVGMSEFDNQLVTAEGSPLRVELVSAGGEGWGFVAQALATCAFNVGGGEYRCKPGTVFPSVFEGYDTPVTTPHAFMWYPFFWEAEFSGLVFENVQIEWLQVVPITDAEMEYVRDFGAEALVDRLEAVSDRELSSLDRSSVA</sequence>
<evidence type="ECO:0000313" key="2">
    <source>
        <dbReference type="EMBL" id="TQM98491.1"/>
    </source>
</evidence>
<dbReference type="OrthoDB" id="8479146at2"/>
<dbReference type="AlphaFoldDB" id="A0A4Y3UUF1"/>
<dbReference type="Proteomes" id="UP000319804">
    <property type="component" value="Unassembled WGS sequence"/>
</dbReference>
<dbReference type="Pfam" id="PF05076">
    <property type="entry name" value="SUFU"/>
    <property type="match status" value="1"/>
</dbReference>
<name>A0A4Y3UUF1_9MICO</name>
<dbReference type="RefSeq" id="WP_141381650.1">
    <property type="nucleotide sequence ID" value="NZ_BJNA01000133.1"/>
</dbReference>
<feature type="domain" description="Suppressor of fused-like" evidence="1">
    <location>
        <begin position="36"/>
        <end position="189"/>
    </location>
</feature>
<dbReference type="InterPro" id="IPR020941">
    <property type="entry name" value="SUFU-like_domain"/>
</dbReference>
<reference evidence="2 3" key="1">
    <citation type="submission" date="2019-06" db="EMBL/GenBank/DDBJ databases">
        <title>Sequencing the genomes of 1000 actinobacteria strains.</title>
        <authorList>
            <person name="Klenk H.-P."/>
        </authorList>
    </citation>
    <scope>NUCLEOTIDE SEQUENCE [LARGE SCALE GENOMIC DNA]</scope>
    <source>
        <strain evidence="2 3">DSM 20427</strain>
    </source>
</reference>
<evidence type="ECO:0000259" key="1">
    <source>
        <dbReference type="Pfam" id="PF05076"/>
    </source>
</evidence>